<evidence type="ECO:0000313" key="4">
    <source>
        <dbReference type="Proteomes" id="UP000429523"/>
    </source>
</evidence>
<dbReference type="EMBL" id="QXGF01006942">
    <property type="protein sequence ID" value="KAE8917613.1"/>
    <property type="molecule type" value="Genomic_DNA"/>
</dbReference>
<name>A0A6A3DBK9_9STRA</name>
<feature type="non-terminal residue" evidence="2">
    <location>
        <position position="91"/>
    </location>
</feature>
<keyword evidence="1" id="KW-0472">Membrane</keyword>
<organism evidence="2 4">
    <name type="scientific">Phytophthora fragariae</name>
    <dbReference type="NCBI Taxonomy" id="53985"/>
    <lineage>
        <taxon>Eukaryota</taxon>
        <taxon>Sar</taxon>
        <taxon>Stramenopiles</taxon>
        <taxon>Oomycota</taxon>
        <taxon>Peronosporomycetes</taxon>
        <taxon>Peronosporales</taxon>
        <taxon>Peronosporaceae</taxon>
        <taxon>Phytophthora</taxon>
    </lineage>
</organism>
<dbReference type="Proteomes" id="UP000486351">
    <property type="component" value="Unassembled WGS sequence"/>
</dbReference>
<evidence type="ECO:0000313" key="5">
    <source>
        <dbReference type="Proteomes" id="UP000486351"/>
    </source>
</evidence>
<keyword evidence="1" id="KW-0812">Transmembrane</keyword>
<dbReference type="EMBL" id="QXFY01007652">
    <property type="protein sequence ID" value="KAE9265676.1"/>
    <property type="molecule type" value="Genomic_DNA"/>
</dbReference>
<comment type="caution">
    <text evidence="2">The sequence shown here is derived from an EMBL/GenBank/DDBJ whole genome shotgun (WGS) entry which is preliminary data.</text>
</comment>
<accession>A0A6A3DBK9</accession>
<sequence length="91" mass="10695">MEVPLETHRPPQHHSRNNHSARYRFIGPIDQDDEEGCTNLTSETKTTRHSSNFFLSAELQSAPWFGWLFVYAFTLFCFTASRWMALRELVM</sequence>
<dbReference type="Proteomes" id="UP000429523">
    <property type="component" value="Unassembled WGS sequence"/>
</dbReference>
<proteinExistence type="predicted"/>
<reference evidence="2 4" key="1">
    <citation type="submission" date="2018-08" db="EMBL/GenBank/DDBJ databases">
        <title>Genomic investigation of the strawberry pathogen Phytophthora fragariae indicates pathogenicity is determined by transcriptional variation in three key races.</title>
        <authorList>
            <person name="Adams T.M."/>
            <person name="Armitage A.D."/>
            <person name="Sobczyk M.K."/>
            <person name="Bates H.J."/>
            <person name="Dunwell J.M."/>
            <person name="Nellist C.F."/>
            <person name="Harrison R.J."/>
        </authorList>
    </citation>
    <scope>NUCLEOTIDE SEQUENCE [LARGE SCALE GENOMIC DNA]</scope>
    <source>
        <strain evidence="3 5">NOV-77</strain>
        <strain evidence="2 4">NOV-9</strain>
    </source>
</reference>
<evidence type="ECO:0000256" key="1">
    <source>
        <dbReference type="SAM" id="Phobius"/>
    </source>
</evidence>
<dbReference type="AlphaFoldDB" id="A0A6A3DBK9"/>
<gene>
    <name evidence="3" type="ORF">PF008_g31805</name>
    <name evidence="2" type="ORF">PF009_g32067</name>
</gene>
<evidence type="ECO:0000313" key="3">
    <source>
        <dbReference type="EMBL" id="KAE9265676.1"/>
    </source>
</evidence>
<protein>
    <submittedName>
        <fullName evidence="2">Uncharacterized protein</fullName>
    </submittedName>
</protein>
<feature type="transmembrane region" description="Helical" evidence="1">
    <location>
        <begin position="64"/>
        <end position="85"/>
    </location>
</feature>
<keyword evidence="1" id="KW-1133">Transmembrane helix</keyword>
<evidence type="ECO:0000313" key="2">
    <source>
        <dbReference type="EMBL" id="KAE8917613.1"/>
    </source>
</evidence>